<feature type="domain" description="Carboxylesterase type B" evidence="4">
    <location>
        <begin position="30"/>
        <end position="531"/>
    </location>
</feature>
<evidence type="ECO:0000256" key="1">
    <source>
        <dbReference type="ARBA" id="ARBA00005964"/>
    </source>
</evidence>
<feature type="chain" id="PRO_5023158359" description="Carboxylic ester hydrolase" evidence="3">
    <location>
        <begin position="25"/>
        <end position="595"/>
    </location>
</feature>
<dbReference type="Gene3D" id="3.40.50.1820">
    <property type="entry name" value="alpha/beta hydrolase"/>
    <property type="match status" value="1"/>
</dbReference>
<dbReference type="InterPro" id="IPR002018">
    <property type="entry name" value="CarbesteraseB"/>
</dbReference>
<organism evidence="5 6">
    <name type="scientific">Puccinia graminis f. sp. tritici</name>
    <dbReference type="NCBI Taxonomy" id="56615"/>
    <lineage>
        <taxon>Eukaryota</taxon>
        <taxon>Fungi</taxon>
        <taxon>Dikarya</taxon>
        <taxon>Basidiomycota</taxon>
        <taxon>Pucciniomycotina</taxon>
        <taxon>Pucciniomycetes</taxon>
        <taxon>Pucciniales</taxon>
        <taxon>Pucciniaceae</taxon>
        <taxon>Puccinia</taxon>
    </lineage>
</organism>
<keyword evidence="3" id="KW-0732">Signal</keyword>
<evidence type="ECO:0000259" key="4">
    <source>
        <dbReference type="Pfam" id="PF00135"/>
    </source>
</evidence>
<gene>
    <name evidence="5" type="ORF">PGTUg99_007443</name>
</gene>
<protein>
    <recommendedName>
        <fullName evidence="3">Carboxylic ester hydrolase</fullName>
        <ecNumber evidence="3">3.1.1.-</ecNumber>
    </recommendedName>
</protein>
<dbReference type="Proteomes" id="UP000325313">
    <property type="component" value="Unassembled WGS sequence"/>
</dbReference>
<dbReference type="PANTHER" id="PTHR45570">
    <property type="entry name" value="CARBOXYLIC ESTER HYDROLASE"/>
    <property type="match status" value="1"/>
</dbReference>
<dbReference type="GO" id="GO:0016787">
    <property type="term" value="F:hydrolase activity"/>
    <property type="evidence" value="ECO:0007669"/>
    <property type="project" value="UniProtKB-KW"/>
</dbReference>
<dbReference type="Pfam" id="PF00135">
    <property type="entry name" value="COesterase"/>
    <property type="match status" value="1"/>
</dbReference>
<sequence>MMSQSSKIQTGLCFLLFLLPFVILDDPRTQVIFSPKGSIRGAESKTRDVFQYSLRYAQPPVGQLRWRDPLPVNRWNGIFDGTNAPPLCPQPNIPSQQSFSEDCLYYTVYSPVNRGGKLPIFVWLHGGSFVQGGATNYGLDGSALAGKSNMVVVVVQYRLGLLGFLKGSLARTNPPISGNYAVKDVITALNSIKELADTFGGDRNSITLAGQSSGAEMIKTLLVTRSASDLFQRAILHSAPLNYGDHSVKTADAIGAIAIPLFNCQDDCYRSYLDVDTILEVQNALMDQLPNRLPEVAASEPFRPFVDNALITTDFMRAINSPGSRDLYLGSRQIIFTTVKDEAAPTIEYRAKDLKSIGQIPLLINAALGSLDPNRSSAVQSSHVYSRELGFELIFRNRIQAAKETLLLFGSDYIWTCANRQVAVNLTRNFPPPGGNNTIWLAEFDLGIPYPSTQNIPLCRGKVCHEDDILAVFGTPKDYSGFLSYSQRKLITEVGKRWAAFAASGSPNLDGYATWSPVANGDELNLLRFGETFGKITPDQRPWACSESDGFWGTKGKFNSLKIQAQRLMPLFPFFLYMTPSITVRFDSQITSGSS</sequence>
<accession>A0A5B0N9V6</accession>
<dbReference type="PROSITE" id="PS00122">
    <property type="entry name" value="CARBOXYLESTERASE_B_1"/>
    <property type="match status" value="1"/>
</dbReference>
<keyword evidence="2 3" id="KW-0378">Hydrolase</keyword>
<reference evidence="5 6" key="1">
    <citation type="submission" date="2019-05" db="EMBL/GenBank/DDBJ databases">
        <title>Emergence of the Ug99 lineage of the wheat stem rust pathogen through somatic hybridization.</title>
        <authorList>
            <person name="Li F."/>
            <person name="Upadhyaya N.M."/>
            <person name="Sperschneider J."/>
            <person name="Matny O."/>
            <person name="Nguyen-Phuc H."/>
            <person name="Mago R."/>
            <person name="Raley C."/>
            <person name="Miller M.E."/>
            <person name="Silverstein K.A.T."/>
            <person name="Henningsen E."/>
            <person name="Hirsch C.D."/>
            <person name="Visser B."/>
            <person name="Pretorius Z.A."/>
            <person name="Steffenson B.J."/>
            <person name="Schwessinger B."/>
            <person name="Dodds P.N."/>
            <person name="Figueroa M."/>
        </authorList>
    </citation>
    <scope>NUCLEOTIDE SEQUENCE [LARGE SCALE GENOMIC DNA]</scope>
    <source>
        <strain evidence="5 6">Ug99</strain>
    </source>
</reference>
<evidence type="ECO:0000256" key="3">
    <source>
        <dbReference type="RuleBase" id="RU361235"/>
    </source>
</evidence>
<comment type="similarity">
    <text evidence="1 3">Belongs to the type-B carboxylesterase/lipase family.</text>
</comment>
<evidence type="ECO:0000313" key="6">
    <source>
        <dbReference type="Proteomes" id="UP000325313"/>
    </source>
</evidence>
<comment type="caution">
    <text evidence="5">The sequence shown here is derived from an EMBL/GenBank/DDBJ whole genome shotgun (WGS) entry which is preliminary data.</text>
</comment>
<evidence type="ECO:0000256" key="2">
    <source>
        <dbReference type="ARBA" id="ARBA00022801"/>
    </source>
</evidence>
<dbReference type="EC" id="3.1.1.-" evidence="3"/>
<dbReference type="InterPro" id="IPR019826">
    <property type="entry name" value="Carboxylesterase_B_AS"/>
</dbReference>
<dbReference type="EMBL" id="VDEP01000414">
    <property type="protein sequence ID" value="KAA1086041.1"/>
    <property type="molecule type" value="Genomic_DNA"/>
</dbReference>
<feature type="signal peptide" evidence="3">
    <location>
        <begin position="1"/>
        <end position="24"/>
    </location>
</feature>
<dbReference type="AlphaFoldDB" id="A0A5B0N9V6"/>
<dbReference type="InterPro" id="IPR029058">
    <property type="entry name" value="AB_hydrolase_fold"/>
</dbReference>
<evidence type="ECO:0000313" key="5">
    <source>
        <dbReference type="EMBL" id="KAA1086041.1"/>
    </source>
</evidence>
<dbReference type="SUPFAM" id="SSF53474">
    <property type="entry name" value="alpha/beta-Hydrolases"/>
    <property type="match status" value="1"/>
</dbReference>
<proteinExistence type="inferred from homology"/>
<dbReference type="PANTHER" id="PTHR45570:SF1">
    <property type="entry name" value="CARBOXYLIC ESTER HYDROLASE"/>
    <property type="match status" value="1"/>
</dbReference>
<name>A0A5B0N9V6_PUCGR</name>